<reference evidence="2" key="2">
    <citation type="submission" date="2022-06" db="UniProtKB">
        <authorList>
            <consortium name="EnsemblMetazoa"/>
        </authorList>
    </citation>
    <scope>IDENTIFICATION</scope>
    <source>
        <strain evidence="2">PS312</strain>
    </source>
</reference>
<organism evidence="2 3">
    <name type="scientific">Pristionchus pacificus</name>
    <name type="common">Parasitic nematode worm</name>
    <dbReference type="NCBI Taxonomy" id="54126"/>
    <lineage>
        <taxon>Eukaryota</taxon>
        <taxon>Metazoa</taxon>
        <taxon>Ecdysozoa</taxon>
        <taxon>Nematoda</taxon>
        <taxon>Chromadorea</taxon>
        <taxon>Rhabditida</taxon>
        <taxon>Rhabditina</taxon>
        <taxon>Diplogasteromorpha</taxon>
        <taxon>Diplogasteroidea</taxon>
        <taxon>Neodiplogasteridae</taxon>
        <taxon>Pristionchus</taxon>
    </lineage>
</organism>
<evidence type="ECO:0000313" key="3">
    <source>
        <dbReference type="Proteomes" id="UP000005239"/>
    </source>
</evidence>
<dbReference type="AlphaFoldDB" id="A0A8R1V0X8"/>
<feature type="compositionally biased region" description="Basic and acidic residues" evidence="1">
    <location>
        <begin position="52"/>
        <end position="64"/>
    </location>
</feature>
<dbReference type="Proteomes" id="UP000005239">
    <property type="component" value="Unassembled WGS sequence"/>
</dbReference>
<name>A0A8R1V0X8_PRIPA</name>
<feature type="compositionally biased region" description="Basic residues" evidence="1">
    <location>
        <begin position="66"/>
        <end position="75"/>
    </location>
</feature>
<evidence type="ECO:0000313" key="2">
    <source>
        <dbReference type="EnsemblMetazoa" id="PPA43389.1"/>
    </source>
</evidence>
<proteinExistence type="predicted"/>
<accession>A0A8R1V0X8</accession>
<protein>
    <submittedName>
        <fullName evidence="2">Uncharacterized protein</fullName>
    </submittedName>
</protein>
<reference evidence="3" key="1">
    <citation type="journal article" date="2008" name="Nat. Genet.">
        <title>The Pristionchus pacificus genome provides a unique perspective on nematode lifestyle and parasitism.</title>
        <authorList>
            <person name="Dieterich C."/>
            <person name="Clifton S.W."/>
            <person name="Schuster L.N."/>
            <person name="Chinwalla A."/>
            <person name="Delehaunty K."/>
            <person name="Dinkelacker I."/>
            <person name="Fulton L."/>
            <person name="Fulton R."/>
            <person name="Godfrey J."/>
            <person name="Minx P."/>
            <person name="Mitreva M."/>
            <person name="Roeseler W."/>
            <person name="Tian H."/>
            <person name="Witte H."/>
            <person name="Yang S.P."/>
            <person name="Wilson R.K."/>
            <person name="Sommer R.J."/>
        </authorList>
    </citation>
    <scope>NUCLEOTIDE SEQUENCE [LARGE SCALE GENOMIC DNA]</scope>
    <source>
        <strain evidence="3">PS312</strain>
    </source>
</reference>
<feature type="compositionally biased region" description="Polar residues" evidence="1">
    <location>
        <begin position="127"/>
        <end position="141"/>
    </location>
</feature>
<feature type="compositionally biased region" description="Low complexity" evidence="1">
    <location>
        <begin position="84"/>
        <end position="98"/>
    </location>
</feature>
<evidence type="ECO:0000256" key="1">
    <source>
        <dbReference type="SAM" id="MobiDB-lite"/>
    </source>
</evidence>
<sequence length="154" mass="17174">MSYALIKQNGVYTITDLTLLIGGAYTRGYTVQERIGRIRGCNLHWNGKRESEMMELKESEEASGKPKGRGRKRGAPKPLKATVPSTSSSAPSYPQHSSFMIRPNSSQGFAQSRHTYPTSHQLDHDTPTTSRSIVNQYSHNPPNYDARVSRNPLP</sequence>
<keyword evidence="3" id="KW-1185">Reference proteome</keyword>
<gene>
    <name evidence="2" type="primary">WBGene00281758</name>
</gene>
<feature type="compositionally biased region" description="Polar residues" evidence="1">
    <location>
        <begin position="103"/>
        <end position="120"/>
    </location>
</feature>
<dbReference type="EnsemblMetazoa" id="PPA43389.1">
    <property type="protein sequence ID" value="PPA43389.1"/>
    <property type="gene ID" value="WBGene00281758"/>
</dbReference>
<feature type="region of interest" description="Disordered" evidence="1">
    <location>
        <begin position="52"/>
        <end position="154"/>
    </location>
</feature>